<gene>
    <name evidence="1" type="ORF">NDU88_006209</name>
</gene>
<protein>
    <submittedName>
        <fullName evidence="1">Uncharacterized protein</fullName>
    </submittedName>
</protein>
<name>A0AAV7X0M5_PLEWA</name>
<dbReference type="Proteomes" id="UP001066276">
    <property type="component" value="Chromosome 1_1"/>
</dbReference>
<evidence type="ECO:0000313" key="2">
    <source>
        <dbReference type="Proteomes" id="UP001066276"/>
    </source>
</evidence>
<evidence type="ECO:0000313" key="1">
    <source>
        <dbReference type="EMBL" id="KAJ1218631.1"/>
    </source>
</evidence>
<organism evidence="1 2">
    <name type="scientific">Pleurodeles waltl</name>
    <name type="common">Iberian ribbed newt</name>
    <dbReference type="NCBI Taxonomy" id="8319"/>
    <lineage>
        <taxon>Eukaryota</taxon>
        <taxon>Metazoa</taxon>
        <taxon>Chordata</taxon>
        <taxon>Craniata</taxon>
        <taxon>Vertebrata</taxon>
        <taxon>Euteleostomi</taxon>
        <taxon>Amphibia</taxon>
        <taxon>Batrachia</taxon>
        <taxon>Caudata</taxon>
        <taxon>Salamandroidea</taxon>
        <taxon>Salamandridae</taxon>
        <taxon>Pleurodelinae</taxon>
        <taxon>Pleurodeles</taxon>
    </lineage>
</organism>
<dbReference type="EMBL" id="JANPWB010000001">
    <property type="protein sequence ID" value="KAJ1218631.1"/>
    <property type="molecule type" value="Genomic_DNA"/>
</dbReference>
<keyword evidence="2" id="KW-1185">Reference proteome</keyword>
<dbReference type="AlphaFoldDB" id="A0AAV7X0M5"/>
<sequence>MGLADSRSDDIPGASYIQAFDDQRCSLMGPALRGSVLKAVVQYFKENNDDELRLDVLGVAAKGELISDKAAFKRLDNNRNRY</sequence>
<proteinExistence type="predicted"/>
<comment type="caution">
    <text evidence="1">The sequence shown here is derived from an EMBL/GenBank/DDBJ whole genome shotgun (WGS) entry which is preliminary data.</text>
</comment>
<accession>A0AAV7X0M5</accession>
<reference evidence="1" key="1">
    <citation type="journal article" date="2022" name="bioRxiv">
        <title>Sequencing and chromosome-scale assembly of the giantPleurodeles waltlgenome.</title>
        <authorList>
            <person name="Brown T."/>
            <person name="Elewa A."/>
            <person name="Iarovenko S."/>
            <person name="Subramanian E."/>
            <person name="Araus A.J."/>
            <person name="Petzold A."/>
            <person name="Susuki M."/>
            <person name="Suzuki K.-i.T."/>
            <person name="Hayashi T."/>
            <person name="Toyoda A."/>
            <person name="Oliveira C."/>
            <person name="Osipova E."/>
            <person name="Leigh N.D."/>
            <person name="Simon A."/>
            <person name="Yun M.H."/>
        </authorList>
    </citation>
    <scope>NUCLEOTIDE SEQUENCE</scope>
    <source>
        <strain evidence="1">20211129_DDA</strain>
        <tissue evidence="1">Liver</tissue>
    </source>
</reference>